<dbReference type="Gene3D" id="3.40.50.1820">
    <property type="entry name" value="alpha/beta hydrolase"/>
    <property type="match status" value="1"/>
</dbReference>
<dbReference type="STRING" id="136857.CTEST_09785"/>
<dbReference type="Proteomes" id="UP000035540">
    <property type="component" value="Chromosome"/>
</dbReference>
<keyword evidence="2" id="KW-0732">Signal</keyword>
<dbReference type="InterPro" id="IPR029058">
    <property type="entry name" value="AB_hydrolase_fold"/>
</dbReference>
<dbReference type="AlphaFoldDB" id="A0A0G3HE10"/>
<evidence type="ECO:0000256" key="1">
    <source>
        <dbReference type="SAM" id="MobiDB-lite"/>
    </source>
</evidence>
<dbReference type="GO" id="GO:0050348">
    <property type="term" value="F:trehalose O-mycolyltransferase activity"/>
    <property type="evidence" value="ECO:0007669"/>
    <property type="project" value="UniProtKB-EC"/>
</dbReference>
<reference evidence="4" key="2">
    <citation type="submission" date="2015-05" db="EMBL/GenBank/DDBJ databases">
        <title>Complete genome sequence of Corynebacterium testudinoris DSM 44614, recovered from necrotic lesions in the mouth of a tortoise.</title>
        <authorList>
            <person name="Ruckert C."/>
            <person name="Albersmeier A."/>
            <person name="Winkler A."/>
            <person name="Tauch A."/>
        </authorList>
    </citation>
    <scope>NUCLEOTIDE SEQUENCE [LARGE SCALE GENOMIC DNA]</scope>
    <source>
        <strain evidence="4">DSM 44614</strain>
    </source>
</reference>
<proteinExistence type="predicted"/>
<dbReference type="PATRIC" id="fig|136857.5.peg.1942"/>
<keyword evidence="4" id="KW-1185">Reference proteome</keyword>
<reference evidence="3 4" key="1">
    <citation type="journal article" date="2015" name="Genome Announc.">
        <title>Complete Genome Sequence of the Type Strain Corynebacterium testudinoris DSM 44614, Recovered from Necrotic Lesions in the Mouth of a Tortoise.</title>
        <authorList>
            <person name="Ruckert C."/>
            <person name="Kriete M."/>
            <person name="Jaenicke S."/>
            <person name="Winkler A."/>
            <person name="Tauch A."/>
        </authorList>
    </citation>
    <scope>NUCLEOTIDE SEQUENCE [LARGE SCALE GENOMIC DNA]</scope>
    <source>
        <strain evidence="3 4">DSM 44614</strain>
    </source>
</reference>
<feature type="chain" id="PRO_5002554994" evidence="2">
    <location>
        <begin position="27"/>
        <end position="385"/>
    </location>
</feature>
<dbReference type="PANTHER" id="PTHR48098">
    <property type="entry name" value="ENTEROCHELIN ESTERASE-RELATED"/>
    <property type="match status" value="1"/>
</dbReference>
<evidence type="ECO:0000313" key="4">
    <source>
        <dbReference type="Proteomes" id="UP000035540"/>
    </source>
</evidence>
<dbReference type="EC" id="2.3.1.122" evidence="3"/>
<organism evidence="3 4">
    <name type="scientific">Corynebacterium testudinoris</name>
    <dbReference type="NCBI Taxonomy" id="136857"/>
    <lineage>
        <taxon>Bacteria</taxon>
        <taxon>Bacillati</taxon>
        <taxon>Actinomycetota</taxon>
        <taxon>Actinomycetes</taxon>
        <taxon>Mycobacteriales</taxon>
        <taxon>Corynebacteriaceae</taxon>
        <taxon>Corynebacterium</taxon>
    </lineage>
</organism>
<gene>
    <name evidence="3" type="primary">cmt4</name>
    <name evidence="3" type="ORF">CTEST_09785</name>
</gene>
<feature type="region of interest" description="Disordered" evidence="1">
    <location>
        <begin position="28"/>
        <end position="49"/>
    </location>
</feature>
<name>A0A0G3HE10_9CORY</name>
<dbReference type="InterPro" id="IPR050583">
    <property type="entry name" value="Mycobacterial_A85_antigen"/>
</dbReference>
<keyword evidence="3" id="KW-0808">Transferase</keyword>
<dbReference type="InterPro" id="IPR000801">
    <property type="entry name" value="Esterase-like"/>
</dbReference>
<keyword evidence="3" id="KW-0012">Acyltransferase</keyword>
<dbReference type="RefSeq" id="WP_047253567.1">
    <property type="nucleotide sequence ID" value="NZ_CP011545.1"/>
</dbReference>
<evidence type="ECO:0000256" key="2">
    <source>
        <dbReference type="SAM" id="SignalP"/>
    </source>
</evidence>
<dbReference type="EMBL" id="CP011545">
    <property type="protein sequence ID" value="AKK09382.1"/>
    <property type="molecule type" value="Genomic_DNA"/>
</dbReference>
<dbReference type="Pfam" id="PF00756">
    <property type="entry name" value="Esterase"/>
    <property type="match status" value="1"/>
</dbReference>
<protein>
    <submittedName>
        <fullName evidence="3">Putative esterase</fullName>
        <ecNumber evidence="3">2.3.1.122</ecNumber>
    </submittedName>
</protein>
<dbReference type="KEGG" id="cted:CTEST_09785"/>
<accession>A0A0G3HE10</accession>
<dbReference type="SUPFAM" id="SSF53474">
    <property type="entry name" value="alpha/beta-Hydrolases"/>
    <property type="match status" value="1"/>
</dbReference>
<sequence length="385" mass="42069">MPRRLPRALLTVATATALIFPPAAYAQSSDEPVRDAATQSSEDPDWSGRKLHQSIDTLADVGSSQVTVPGPLRDISPEYPLPVDENIREVRIVGKRIDDLAQRIERWTIASPAMGRNVSVQIQRAANPFVPAPMFYLLDGADAEYDSGWVANGGVPDVLGRENVTVVMPTQARASLYSNWVADDPELGRNQWETFLTQELPSALESDPLLHFNGHRAIGGLSMGAIGALHLANSNPELYDAAVGVSGCYSTTSELGRQTINALVSTRGGTLDNLWGPFGSPQWESHDTVEKPEGLRDMAIYLAAANGVIGQEDLQFYAEDPAREIIAGTALERGVLDCTRDLDEAMRERGMTHQVVEYSPAGAHNWRYFNEQLTPAWQTIKASLY</sequence>
<evidence type="ECO:0000313" key="3">
    <source>
        <dbReference type="EMBL" id="AKK09382.1"/>
    </source>
</evidence>
<feature type="signal peptide" evidence="2">
    <location>
        <begin position="1"/>
        <end position="26"/>
    </location>
</feature>
<dbReference type="PANTHER" id="PTHR48098:SF1">
    <property type="entry name" value="DIACYLGLYCEROL ACYLTRANSFERASE_MYCOLYLTRANSFERASE AG85A"/>
    <property type="match status" value="1"/>
</dbReference>